<accession>A0ABW2C524</accession>
<sequence>MVITVGSSLRGVAPGVDVGAAVVGGGAAGAGGVYGGGFADGGGAASDGWRQGLGVQGERSGLFAVQDGSDGRVEGAEVAEIVLGEAGVGVAGELVCVGWRNGV</sequence>
<evidence type="ECO:0000313" key="1">
    <source>
        <dbReference type="EMBL" id="MFC6870143.1"/>
    </source>
</evidence>
<reference evidence="2" key="1">
    <citation type="journal article" date="2019" name="Int. J. Syst. Evol. Microbiol.">
        <title>The Global Catalogue of Microorganisms (GCM) 10K type strain sequencing project: providing services to taxonomists for standard genome sequencing and annotation.</title>
        <authorList>
            <consortium name="The Broad Institute Genomics Platform"/>
            <consortium name="The Broad Institute Genome Sequencing Center for Infectious Disease"/>
            <person name="Wu L."/>
            <person name="Ma J."/>
        </authorList>
    </citation>
    <scope>NUCLEOTIDE SEQUENCE [LARGE SCALE GENOMIC DNA]</scope>
    <source>
        <strain evidence="2">KCTC 32255</strain>
    </source>
</reference>
<organism evidence="1 2">
    <name type="scientific">Haloechinothrix salitolerans</name>
    <dbReference type="NCBI Taxonomy" id="926830"/>
    <lineage>
        <taxon>Bacteria</taxon>
        <taxon>Bacillati</taxon>
        <taxon>Actinomycetota</taxon>
        <taxon>Actinomycetes</taxon>
        <taxon>Pseudonocardiales</taxon>
        <taxon>Pseudonocardiaceae</taxon>
        <taxon>Haloechinothrix</taxon>
    </lineage>
</organism>
<proteinExistence type="predicted"/>
<keyword evidence="2" id="KW-1185">Reference proteome</keyword>
<name>A0ABW2C524_9PSEU</name>
<dbReference type="Proteomes" id="UP001596337">
    <property type="component" value="Unassembled WGS sequence"/>
</dbReference>
<comment type="caution">
    <text evidence="1">The sequence shown here is derived from an EMBL/GenBank/DDBJ whole genome shotgun (WGS) entry which is preliminary data.</text>
</comment>
<protein>
    <submittedName>
        <fullName evidence="1">Uncharacterized protein</fullName>
    </submittedName>
</protein>
<gene>
    <name evidence="1" type="ORF">ACFQGD_23670</name>
</gene>
<dbReference type="EMBL" id="JBHSXX010000001">
    <property type="protein sequence ID" value="MFC6870143.1"/>
    <property type="molecule type" value="Genomic_DNA"/>
</dbReference>
<dbReference type="RefSeq" id="WP_390221098.1">
    <property type="nucleotide sequence ID" value="NZ_JBHSXX010000001.1"/>
</dbReference>
<evidence type="ECO:0000313" key="2">
    <source>
        <dbReference type="Proteomes" id="UP001596337"/>
    </source>
</evidence>